<dbReference type="PANTHER" id="PTHR23355">
    <property type="entry name" value="RIBONUCLEASE"/>
    <property type="match status" value="1"/>
</dbReference>
<accession>A0A0J8ARJ2</accession>
<dbReference type="InterPro" id="IPR041093">
    <property type="entry name" value="Dis3l2-like_C"/>
</dbReference>
<dbReference type="InterPro" id="IPR050180">
    <property type="entry name" value="RNR_Ribonuclease"/>
</dbReference>
<organism evidence="2 3">
    <name type="scientific">Beta vulgaris subsp. vulgaris</name>
    <name type="common">Beet</name>
    <dbReference type="NCBI Taxonomy" id="3555"/>
    <lineage>
        <taxon>Eukaryota</taxon>
        <taxon>Viridiplantae</taxon>
        <taxon>Streptophyta</taxon>
        <taxon>Embryophyta</taxon>
        <taxon>Tracheophyta</taxon>
        <taxon>Spermatophyta</taxon>
        <taxon>Magnoliopsida</taxon>
        <taxon>eudicotyledons</taxon>
        <taxon>Gunneridae</taxon>
        <taxon>Pentapetalae</taxon>
        <taxon>Caryophyllales</taxon>
        <taxon>Chenopodiaceae</taxon>
        <taxon>Betoideae</taxon>
        <taxon>Beta</taxon>
    </lineage>
</organism>
<dbReference type="AlphaFoldDB" id="A0A0J8ARJ2"/>
<evidence type="ECO:0000259" key="1">
    <source>
        <dbReference type="Pfam" id="PF17877"/>
    </source>
</evidence>
<dbReference type="InterPro" id="IPR012340">
    <property type="entry name" value="NA-bd_OB-fold"/>
</dbReference>
<reference evidence="2 3" key="1">
    <citation type="journal article" date="2014" name="Nature">
        <title>The genome of the recently domesticated crop plant sugar beet (Beta vulgaris).</title>
        <authorList>
            <person name="Dohm J.C."/>
            <person name="Minoche A.E."/>
            <person name="Holtgrawe D."/>
            <person name="Capella-Gutierrez S."/>
            <person name="Zakrzewski F."/>
            <person name="Tafer H."/>
            <person name="Rupp O."/>
            <person name="Sorensen T.R."/>
            <person name="Stracke R."/>
            <person name="Reinhardt R."/>
            <person name="Goesmann A."/>
            <person name="Kraft T."/>
            <person name="Schulz B."/>
            <person name="Stadler P.F."/>
            <person name="Schmidt T."/>
            <person name="Gabaldon T."/>
            <person name="Lehrach H."/>
            <person name="Weisshaar B."/>
            <person name="Himmelbauer H."/>
        </authorList>
    </citation>
    <scope>NUCLEOTIDE SEQUENCE [LARGE SCALE GENOMIC DNA]</scope>
    <source>
        <tissue evidence="2">Taproot</tissue>
    </source>
</reference>
<sequence>MAERCNEMKNRAKNAQDMSLLMYLAVLVKKQSLVETAYVMDLGVKAFCVYVPRLGLEDRIMIEKIPNIKKAEIKKNPDSELRTLYLEWDDGRTEQCGMFEPLLVQVGVSATVPYIAQLTVLPKPSIEEQAQ</sequence>
<dbReference type="GO" id="GO:0000932">
    <property type="term" value="C:P-body"/>
    <property type="evidence" value="ECO:0007669"/>
    <property type="project" value="TreeGrafter"/>
</dbReference>
<dbReference type="Proteomes" id="UP000035740">
    <property type="component" value="Unassembled WGS sequence"/>
</dbReference>
<dbReference type="GO" id="GO:0000175">
    <property type="term" value="F:3'-5'-RNA exonuclease activity"/>
    <property type="evidence" value="ECO:0007669"/>
    <property type="project" value="TreeGrafter"/>
</dbReference>
<dbReference type="PANTHER" id="PTHR23355:SF9">
    <property type="entry name" value="DIS3-LIKE EXONUCLEASE 2"/>
    <property type="match status" value="1"/>
</dbReference>
<name>A0A0J8ARJ2_BETVV</name>
<dbReference type="Pfam" id="PF17877">
    <property type="entry name" value="Dis3l2_C_term"/>
    <property type="match status" value="1"/>
</dbReference>
<evidence type="ECO:0000313" key="2">
    <source>
        <dbReference type="EMBL" id="KMS90137.1"/>
    </source>
</evidence>
<protein>
    <recommendedName>
        <fullName evidence="1">DIS3L2 C-terminal domain-containing protein</fullName>
    </recommendedName>
</protein>
<dbReference type="Gene3D" id="2.40.50.140">
    <property type="entry name" value="Nucleic acid-binding proteins"/>
    <property type="match status" value="1"/>
</dbReference>
<dbReference type="EMBL" id="KQ105304">
    <property type="protein sequence ID" value="KMS90137.1"/>
    <property type="molecule type" value="Genomic_DNA"/>
</dbReference>
<gene>
    <name evidence="2" type="ORF">BVRB_033490</name>
</gene>
<keyword evidence="3" id="KW-1185">Reference proteome</keyword>
<feature type="domain" description="DIS3L2 C-terminal" evidence="1">
    <location>
        <begin position="33"/>
        <end position="93"/>
    </location>
</feature>
<dbReference type="Gramene" id="KMS90137">
    <property type="protein sequence ID" value="KMS90137"/>
    <property type="gene ID" value="BVRB_033490"/>
</dbReference>
<dbReference type="GO" id="GO:0006402">
    <property type="term" value="P:mRNA catabolic process"/>
    <property type="evidence" value="ECO:0007669"/>
    <property type="project" value="TreeGrafter"/>
</dbReference>
<evidence type="ECO:0000313" key="3">
    <source>
        <dbReference type="Proteomes" id="UP000035740"/>
    </source>
</evidence>
<proteinExistence type="predicted"/>